<dbReference type="GO" id="GO:0005829">
    <property type="term" value="C:cytosol"/>
    <property type="evidence" value="ECO:0007669"/>
    <property type="project" value="EnsemblProtists"/>
</dbReference>
<evidence type="ECO:0000256" key="2">
    <source>
        <dbReference type="PROSITE-ProRule" id="PRU00168"/>
    </source>
</evidence>
<reference evidence="7" key="1">
    <citation type="journal article" date="2011" name="Genome Biol.">
        <title>Comparative genomics of the social amoebae Dictyostelium discoideum and Dictyostelium purpureum.</title>
        <authorList>
            <consortium name="US DOE Joint Genome Institute (JGI-PGF)"/>
            <person name="Sucgang R."/>
            <person name="Kuo A."/>
            <person name="Tian X."/>
            <person name="Salerno W."/>
            <person name="Parikh A."/>
            <person name="Feasley C.L."/>
            <person name="Dalin E."/>
            <person name="Tu H."/>
            <person name="Huang E."/>
            <person name="Barry K."/>
            <person name="Lindquist E."/>
            <person name="Shapiro H."/>
            <person name="Bruce D."/>
            <person name="Schmutz J."/>
            <person name="Salamov A."/>
            <person name="Fey P."/>
            <person name="Gaudet P."/>
            <person name="Anjard C."/>
            <person name="Babu M.M."/>
            <person name="Basu S."/>
            <person name="Bushmanova Y."/>
            <person name="van der Wel H."/>
            <person name="Katoh-Kurasawa M."/>
            <person name="Dinh C."/>
            <person name="Coutinho P.M."/>
            <person name="Saito T."/>
            <person name="Elias M."/>
            <person name="Schaap P."/>
            <person name="Kay R.R."/>
            <person name="Henrissat B."/>
            <person name="Eichinger L."/>
            <person name="Rivero F."/>
            <person name="Putnam N.H."/>
            <person name="West C.M."/>
            <person name="Loomis W.F."/>
            <person name="Chisholm R.L."/>
            <person name="Shaulsky G."/>
            <person name="Strassmann J.E."/>
            <person name="Queller D.C."/>
            <person name="Kuspa A."/>
            <person name="Grigoriev I.V."/>
        </authorList>
    </citation>
    <scope>NUCLEOTIDE SEQUENCE [LARGE SCALE GENOMIC DNA]</scope>
    <source>
        <strain evidence="7">QSDP1</strain>
    </source>
</reference>
<feature type="compositionally biased region" description="Low complexity" evidence="3">
    <location>
        <begin position="228"/>
        <end position="238"/>
    </location>
</feature>
<dbReference type="InterPro" id="IPR036964">
    <property type="entry name" value="RASGEF_cat_dom_sf"/>
</dbReference>
<name>F0ZIV9_DICPU</name>
<dbReference type="Pfam" id="PF00618">
    <property type="entry name" value="RasGEF_N"/>
    <property type="match status" value="1"/>
</dbReference>
<dbReference type="GO" id="GO:0050850">
    <property type="term" value="P:positive regulation of calcium-mediated signaling"/>
    <property type="evidence" value="ECO:0007669"/>
    <property type="project" value="EnsemblProtists"/>
</dbReference>
<dbReference type="SMART" id="SM00147">
    <property type="entry name" value="RasGEF"/>
    <property type="match status" value="1"/>
</dbReference>
<keyword evidence="1 2" id="KW-0344">Guanine-nucleotide releasing factor</keyword>
<evidence type="ECO:0000313" key="7">
    <source>
        <dbReference type="Proteomes" id="UP000001064"/>
    </source>
</evidence>
<dbReference type="OrthoDB" id="26600at2759"/>
<dbReference type="CDD" id="cd00155">
    <property type="entry name" value="RasGEF"/>
    <property type="match status" value="1"/>
</dbReference>
<dbReference type="GO" id="GO:0005886">
    <property type="term" value="C:plasma membrane"/>
    <property type="evidence" value="ECO:0000318"/>
    <property type="project" value="GO_Central"/>
</dbReference>
<evidence type="ECO:0008006" key="8">
    <source>
        <dbReference type="Google" id="ProtNLM"/>
    </source>
</evidence>
<dbReference type="GO" id="GO:0005085">
    <property type="term" value="F:guanyl-nucleotide exchange factor activity"/>
    <property type="evidence" value="ECO:0000318"/>
    <property type="project" value="GO_Central"/>
</dbReference>
<dbReference type="GO" id="GO:2000145">
    <property type="term" value="P:regulation of cell motility"/>
    <property type="evidence" value="ECO:0007669"/>
    <property type="project" value="EnsemblProtists"/>
</dbReference>
<feature type="compositionally biased region" description="Low complexity" evidence="3">
    <location>
        <begin position="65"/>
        <end position="88"/>
    </location>
</feature>
<dbReference type="EMBL" id="GL871037">
    <property type="protein sequence ID" value="EGC36093.1"/>
    <property type="molecule type" value="Genomic_DNA"/>
</dbReference>
<dbReference type="Proteomes" id="UP000001064">
    <property type="component" value="Unassembled WGS sequence"/>
</dbReference>
<dbReference type="PROSITE" id="PS50212">
    <property type="entry name" value="RASGEF_NTER"/>
    <property type="match status" value="1"/>
</dbReference>
<feature type="compositionally biased region" description="Polar residues" evidence="3">
    <location>
        <begin position="1"/>
        <end position="38"/>
    </location>
</feature>
<accession>F0ZIV9</accession>
<dbReference type="InParanoid" id="F0ZIV9"/>
<dbReference type="PANTHER" id="PTHR23113">
    <property type="entry name" value="GUANINE NUCLEOTIDE EXCHANGE FACTOR"/>
    <property type="match status" value="1"/>
</dbReference>
<dbReference type="GO" id="GO:0106070">
    <property type="term" value="P:regulation of adenylate cyclase-activating G protein-coupled receptor signaling pathway"/>
    <property type="evidence" value="ECO:0007669"/>
    <property type="project" value="EnsemblProtists"/>
</dbReference>
<dbReference type="PANTHER" id="PTHR23113:SF241">
    <property type="entry name" value="RAS GUANINE NUCLEOTIDE EXCHANGE FACTOR M"/>
    <property type="match status" value="1"/>
</dbReference>
<dbReference type="Pfam" id="PF00617">
    <property type="entry name" value="RasGEF"/>
    <property type="match status" value="1"/>
</dbReference>
<dbReference type="GO" id="GO:0043327">
    <property type="term" value="P:chemotaxis to cAMP"/>
    <property type="evidence" value="ECO:0007669"/>
    <property type="project" value="EnsemblProtists"/>
</dbReference>
<dbReference type="OMA" id="LQDINFI"/>
<dbReference type="KEGG" id="dpp:DICPUDRAFT_32378"/>
<evidence type="ECO:0000313" key="6">
    <source>
        <dbReference type="EMBL" id="EGC36093.1"/>
    </source>
</evidence>
<evidence type="ECO:0000256" key="1">
    <source>
        <dbReference type="ARBA" id="ARBA00022658"/>
    </source>
</evidence>
<dbReference type="InterPro" id="IPR000651">
    <property type="entry name" value="Ras-like_Gua-exchang_fac_N"/>
</dbReference>
<evidence type="ECO:0000256" key="3">
    <source>
        <dbReference type="SAM" id="MobiDB-lite"/>
    </source>
</evidence>
<feature type="compositionally biased region" description="Low complexity" evidence="3">
    <location>
        <begin position="189"/>
        <end position="213"/>
    </location>
</feature>
<feature type="region of interest" description="Disordered" evidence="3">
    <location>
        <begin position="1"/>
        <end position="99"/>
    </location>
</feature>
<feature type="compositionally biased region" description="Low complexity" evidence="3">
    <location>
        <begin position="305"/>
        <end position="338"/>
    </location>
</feature>
<dbReference type="Gene3D" id="1.10.840.10">
    <property type="entry name" value="Ras guanine-nucleotide exchange factors catalytic domain"/>
    <property type="match status" value="1"/>
</dbReference>
<dbReference type="SMART" id="SM00229">
    <property type="entry name" value="RasGEFN"/>
    <property type="match status" value="1"/>
</dbReference>
<dbReference type="InterPro" id="IPR001895">
    <property type="entry name" value="RASGEF_cat_dom"/>
</dbReference>
<evidence type="ECO:0000259" key="4">
    <source>
        <dbReference type="PROSITE" id="PS50009"/>
    </source>
</evidence>
<dbReference type="GO" id="GO:0007265">
    <property type="term" value="P:Ras protein signal transduction"/>
    <property type="evidence" value="ECO:0000318"/>
    <property type="project" value="GO_Central"/>
</dbReference>
<sequence length="856" mass="96273">MWQKSSLQKTMTNESHYNPYGQTTSSPSTATNNYSNRVLPNKISASSTSTSSLPVNGIPNRIIVNSGGSNSLPSSPVSSPMNPFSPGGSPSGGKQNRRRGVTVAVGSEQFENRRKILLGNSRPLRRRANSMEVLNSWDYIPFQKKPLDHEQGQVDQYIHNEASLENQYESYLIDQLNSIIALTDYNSSETTSSLSSSSSRTGSFIDSSSGGTPSRPPSQPPPLPPMNHPNNPSQSSSVQGGGVPISQLNNSSDNLKPGSQPPPSPRTYSTGNQSPPVPPRPTSRSLGFSNDFSISLSSSLSSSQLVSGTLSSSSDSVDNSKSSNNNNNKSRSTSTSSTTGPQPTNKIVYENNDENKFVVVSGPKDQLVEYLCNKNKLDFSYVNSFILSFRYFISPEELFDYLIVKYETKVQTTSSIKVSKQFEEIQDRIKQNVIIIFSVWVDCNFSDFEEDLGLYKRLMKLVESSPNSVFLRDAIDRQRVSKIPILEIYEKLKDELLLSLEPRGSSSNYSLSNSGDIKNIKNSFFSMSTMMEWLMNHLQIGNATASAILKKLFKLKVIGSLGGYTNQSSNSNSKSSKEELFFFVNTTINSINKEIYSRSFMDYHPQDIAKQLTLLEFKLFQDIRMKELYHKSWTISKSKFENSPTIMALITMSNKIANWVATEVVTTPHPKKRVEVLKRFISVAEHCKKINNFNTLMEIISGLSNSAVSRLKETWKSLPTRYTNSFNSLQNFLKTDENWKTYRQALKTKETPSLPYLGLFLQDINFIEDGNSNYLDNDYVNFKKMNLLTSVFSEVQFYQKYPYYSFSTHKNIQTYLEKDIVILPDKELYAFSKFVESPTNPLNKLSKFMKNSNILI</sequence>
<dbReference type="AlphaFoldDB" id="F0ZIV9"/>
<dbReference type="CDD" id="cd06224">
    <property type="entry name" value="REM"/>
    <property type="match status" value="1"/>
</dbReference>
<feature type="region of interest" description="Disordered" evidence="3">
    <location>
        <begin position="189"/>
        <end position="288"/>
    </location>
</feature>
<dbReference type="VEuPathDB" id="AmoebaDB:DICPUDRAFT_32378"/>
<proteinExistence type="predicted"/>
<protein>
    <recommendedName>
        <fullName evidence="8">Ras guanine nucleotide exchange factor</fullName>
    </recommendedName>
</protein>
<organism evidence="6 7">
    <name type="scientific">Dictyostelium purpureum</name>
    <name type="common">Slime mold</name>
    <dbReference type="NCBI Taxonomy" id="5786"/>
    <lineage>
        <taxon>Eukaryota</taxon>
        <taxon>Amoebozoa</taxon>
        <taxon>Evosea</taxon>
        <taxon>Eumycetozoa</taxon>
        <taxon>Dictyostelia</taxon>
        <taxon>Dictyosteliales</taxon>
        <taxon>Dictyosteliaceae</taxon>
        <taxon>Dictyostelium</taxon>
    </lineage>
</organism>
<dbReference type="InterPro" id="IPR008937">
    <property type="entry name" value="Ras-like_GEF"/>
</dbReference>
<dbReference type="eggNOG" id="KOG3417">
    <property type="taxonomic scope" value="Eukaryota"/>
</dbReference>
<evidence type="ECO:0000259" key="5">
    <source>
        <dbReference type="PROSITE" id="PS50212"/>
    </source>
</evidence>
<dbReference type="STRING" id="5786.F0ZIV9"/>
<feature type="domain" description="Ras-GEF" evidence="4">
    <location>
        <begin position="604"/>
        <end position="838"/>
    </location>
</feature>
<dbReference type="PROSITE" id="PS50009">
    <property type="entry name" value="RASGEF_CAT"/>
    <property type="match status" value="1"/>
</dbReference>
<dbReference type="RefSeq" id="XP_003287350.1">
    <property type="nucleotide sequence ID" value="XM_003287302.1"/>
</dbReference>
<feature type="compositionally biased region" description="Pro residues" evidence="3">
    <location>
        <begin position="214"/>
        <end position="227"/>
    </location>
</feature>
<dbReference type="Gene3D" id="1.20.870.10">
    <property type="entry name" value="Son of sevenless (SoS) protein Chain: S domain 1"/>
    <property type="match status" value="1"/>
</dbReference>
<dbReference type="GeneID" id="10501317"/>
<feature type="region of interest" description="Disordered" evidence="3">
    <location>
        <begin position="305"/>
        <end position="348"/>
    </location>
</feature>
<feature type="domain" description="N-terminal Ras-GEF" evidence="5">
    <location>
        <begin position="355"/>
        <end position="493"/>
    </location>
</feature>
<dbReference type="SUPFAM" id="SSF48366">
    <property type="entry name" value="Ras GEF"/>
    <property type="match status" value="1"/>
</dbReference>
<gene>
    <name evidence="6" type="ORF">DICPUDRAFT_32378</name>
</gene>
<dbReference type="FunCoup" id="F0ZIV9">
    <property type="interactions" value="32"/>
</dbReference>
<dbReference type="InterPro" id="IPR023578">
    <property type="entry name" value="Ras_GEF_dom_sf"/>
</dbReference>
<keyword evidence="7" id="KW-1185">Reference proteome</keyword>